<sequence>MARATRSQDTLKSPKHELKKRKLGDDSLDEQPDKFQRIDAPPLAATNPIEDETATKILHILESIDEQGLLDRVYEPPHSLRSLLQSPAQHSLATLRAAVLNLRPLSSHPRQPLYPPAAQQQRFCDTALSLLDQASFTPLPPETTTESLFPDNDEPGSRLLTTKRYALMQRLPDGDYFTSTNIDLGADLKDLSTGHADLVAVLPGPSVTSLPSNLPKLGDYHIAKPEANVLRRFHPLPSRRVSHGMFLDYGPYSSFAPTWNQDGAEIGMRQMGEYYAQRAKRHKERFLAAKEAAAKSSPPLPVKRNPSPPLPSSEPIHVDREALQDILSADEIDGLTSVLGNLEIENSVHELLERNRRALSRLAQLQERRMRFENGIAVKEGDEEWDLAQGILSSLTLLSSLRPRSSVHPTSPLVPPPDVIHTLMRTLPRTAVPGWHGTLPPRNSTQDDKKVPPALRGDTTARIRPGVAAKAPPPPPMEVSTPGLATAYAAAYYTPQATRSQTTRYSTRASTSSAVPQQSYYPQQQQQPQQQTAYAGSTTQIPYGSAGWAQYTSAVGSATPTHVAYGATNFATPGVTGSKAVANTVLARGGATNWGVPPALPPHLRSAVG</sequence>
<gene>
    <name evidence="2" type="ORF">MIND_00439700</name>
</gene>
<keyword evidence="3" id="KW-1185">Reference proteome</keyword>
<feature type="region of interest" description="Disordered" evidence="1">
    <location>
        <begin position="1"/>
        <end position="42"/>
    </location>
</feature>
<protein>
    <submittedName>
        <fullName evidence="2">Uncharacterized protein</fullName>
    </submittedName>
</protein>
<evidence type="ECO:0000313" key="2">
    <source>
        <dbReference type="EMBL" id="KAF7306484.1"/>
    </source>
</evidence>
<feature type="region of interest" description="Disordered" evidence="1">
    <location>
        <begin position="291"/>
        <end position="314"/>
    </location>
</feature>
<dbReference type="RefSeq" id="XP_037221503.1">
    <property type="nucleotide sequence ID" value="XM_037361211.1"/>
</dbReference>
<dbReference type="AlphaFoldDB" id="A0A8H6SW63"/>
<proteinExistence type="predicted"/>
<organism evidence="2 3">
    <name type="scientific">Mycena indigotica</name>
    <dbReference type="NCBI Taxonomy" id="2126181"/>
    <lineage>
        <taxon>Eukaryota</taxon>
        <taxon>Fungi</taxon>
        <taxon>Dikarya</taxon>
        <taxon>Basidiomycota</taxon>
        <taxon>Agaricomycotina</taxon>
        <taxon>Agaricomycetes</taxon>
        <taxon>Agaricomycetidae</taxon>
        <taxon>Agaricales</taxon>
        <taxon>Marasmiineae</taxon>
        <taxon>Mycenaceae</taxon>
        <taxon>Mycena</taxon>
    </lineage>
</organism>
<reference evidence="2" key="1">
    <citation type="submission" date="2020-05" db="EMBL/GenBank/DDBJ databases">
        <title>Mycena genomes resolve the evolution of fungal bioluminescence.</title>
        <authorList>
            <person name="Tsai I.J."/>
        </authorList>
    </citation>
    <scope>NUCLEOTIDE SEQUENCE</scope>
    <source>
        <strain evidence="2">171206Taipei</strain>
    </source>
</reference>
<feature type="compositionally biased region" description="Low complexity" evidence="1">
    <location>
        <begin position="497"/>
        <end position="535"/>
    </location>
</feature>
<feature type="region of interest" description="Disordered" evidence="1">
    <location>
        <begin position="497"/>
        <end position="536"/>
    </location>
</feature>
<feature type="compositionally biased region" description="Polar residues" evidence="1">
    <location>
        <begin position="1"/>
        <end position="11"/>
    </location>
</feature>
<name>A0A8H6SW63_9AGAR</name>
<dbReference type="EMBL" id="JACAZF010000004">
    <property type="protein sequence ID" value="KAF7306484.1"/>
    <property type="molecule type" value="Genomic_DNA"/>
</dbReference>
<dbReference type="GeneID" id="59343727"/>
<accession>A0A8H6SW63</accession>
<evidence type="ECO:0000313" key="3">
    <source>
        <dbReference type="Proteomes" id="UP000636479"/>
    </source>
</evidence>
<feature type="compositionally biased region" description="Pro residues" evidence="1">
    <location>
        <begin position="298"/>
        <end position="312"/>
    </location>
</feature>
<evidence type="ECO:0000256" key="1">
    <source>
        <dbReference type="SAM" id="MobiDB-lite"/>
    </source>
</evidence>
<feature type="region of interest" description="Disordered" evidence="1">
    <location>
        <begin position="431"/>
        <end position="477"/>
    </location>
</feature>
<dbReference type="Proteomes" id="UP000636479">
    <property type="component" value="Unassembled WGS sequence"/>
</dbReference>
<dbReference type="OrthoDB" id="21648at2759"/>
<comment type="caution">
    <text evidence="2">The sequence shown here is derived from an EMBL/GenBank/DDBJ whole genome shotgun (WGS) entry which is preliminary data.</text>
</comment>